<evidence type="ECO:0000313" key="2">
    <source>
        <dbReference type="EMBL" id="MFM4892075.1"/>
    </source>
</evidence>
<dbReference type="EMBL" id="JBGXBU010000001">
    <property type="protein sequence ID" value="MFM4892075.1"/>
    <property type="molecule type" value="Genomic_DNA"/>
</dbReference>
<dbReference type="Gene3D" id="3.30.1380.10">
    <property type="match status" value="1"/>
</dbReference>
<feature type="domain" description="D-alanyl-D-alanine carboxypeptidase-like core" evidence="1">
    <location>
        <begin position="22"/>
        <end position="182"/>
    </location>
</feature>
<dbReference type="PANTHER" id="PTHR34385:SF1">
    <property type="entry name" value="PEPTIDOGLYCAN L-ALANYL-D-GLUTAMATE ENDOPEPTIDASE CWLK"/>
    <property type="match status" value="1"/>
</dbReference>
<name>A0ABW9GP50_9GAMM</name>
<dbReference type="Proteomes" id="UP001630969">
    <property type="component" value="Unassembled WGS sequence"/>
</dbReference>
<dbReference type="InterPro" id="IPR009045">
    <property type="entry name" value="Zn_M74/Hedgehog-like"/>
</dbReference>
<reference evidence="2 3" key="1">
    <citation type="submission" date="2024-09" db="EMBL/GenBank/DDBJ databases">
        <title>Aeromonas strains Genome sequencing and assembly.</title>
        <authorList>
            <person name="Hu X."/>
            <person name="Tang B."/>
        </authorList>
    </citation>
    <scope>NUCLEOTIDE SEQUENCE [LARGE SCALE GENOMIC DNA]</scope>
    <source>
        <strain evidence="2 3">NB23SCDHY001</strain>
    </source>
</reference>
<dbReference type="PANTHER" id="PTHR34385">
    <property type="entry name" value="D-ALANYL-D-ALANINE CARBOXYPEPTIDASE"/>
    <property type="match status" value="1"/>
</dbReference>
<dbReference type="Pfam" id="PF02557">
    <property type="entry name" value="VanY"/>
    <property type="match status" value="1"/>
</dbReference>
<protein>
    <submittedName>
        <fullName evidence="2">M15 family metallopeptidase</fullName>
    </submittedName>
</protein>
<keyword evidence="3" id="KW-1185">Reference proteome</keyword>
<accession>A0ABW9GP50</accession>
<evidence type="ECO:0000259" key="1">
    <source>
        <dbReference type="Pfam" id="PF02557"/>
    </source>
</evidence>
<dbReference type="SUPFAM" id="SSF55166">
    <property type="entry name" value="Hedgehog/DD-peptidase"/>
    <property type="match status" value="1"/>
</dbReference>
<gene>
    <name evidence="2" type="ORF">ACEUDJ_04170</name>
</gene>
<proteinExistence type="predicted"/>
<dbReference type="CDD" id="cd14847">
    <property type="entry name" value="DD-carboxypeptidase_like"/>
    <property type="match status" value="1"/>
</dbReference>
<dbReference type="GeneID" id="97219267"/>
<organism evidence="2 3">
    <name type="scientific">Aeromonas bivalvium</name>
    <dbReference type="NCBI Taxonomy" id="440079"/>
    <lineage>
        <taxon>Bacteria</taxon>
        <taxon>Pseudomonadati</taxon>
        <taxon>Pseudomonadota</taxon>
        <taxon>Gammaproteobacteria</taxon>
        <taxon>Aeromonadales</taxon>
        <taxon>Aeromonadaceae</taxon>
        <taxon>Aeromonas</taxon>
    </lineage>
</organism>
<comment type="caution">
    <text evidence="2">The sequence shown here is derived from an EMBL/GenBank/DDBJ whole genome shotgun (WGS) entry which is preliminary data.</text>
</comment>
<evidence type="ECO:0000313" key="3">
    <source>
        <dbReference type="Proteomes" id="UP001630969"/>
    </source>
</evidence>
<sequence length="239" mass="26605">MTQTQLLGQDEGHLRVLGTGPHRLTPAAADAFHAMQLAAAAAGHNLQPASSWRSFERQLAIWNGKWRGERPLQDGDGQPLDALLLSEVDRLHAILRWSALPGTSRHHWGTDLDVYDPDCLPAGTRLALEPWEYAAGGWFAELAGWLDAHMGDFGFFLPYDRHDGQPLGREVAFEPWHLSFAPQAQHQRLDAGALALCLQQADIEGKQTILTHLDEILARYVLPQRTDHDSVHDINRSTP</sequence>
<dbReference type="RefSeq" id="WP_408789035.1">
    <property type="nucleotide sequence ID" value="NZ_JBGXBU010000001.1"/>
</dbReference>
<dbReference type="InterPro" id="IPR003709">
    <property type="entry name" value="VanY-like_core_dom"/>
</dbReference>
<dbReference type="InterPro" id="IPR052179">
    <property type="entry name" value="DD-CPase-like"/>
</dbReference>